<dbReference type="PROSITE" id="PS50928">
    <property type="entry name" value="ABC_TM1"/>
    <property type="match status" value="1"/>
</dbReference>
<dbReference type="Proteomes" id="UP000681290">
    <property type="component" value="Unassembled WGS sequence"/>
</dbReference>
<sequence length="267" mass="30033">MKWLRFGFKMLFLLVTMVPFLWLILASFKTNQELFAAPFSLPKRWMIENYEAVLSSHPIPHYFFNSIFIAIVSTLLGVIVATLVSYAFMYTFKFKSGWLLLVTFGIFIPTNAFIVPYYFIVNWLGLYDTLLGVALVYAGVSLPLCVLIVKTYMDSIQHEILEASFIDGASVHRTFFQVILPVSYPGMTTASIFLMITAWNELLFASLLTQSEATRTLQVAIRFFLTTFSANYPVAFAAMVIAIIPTIVIYSLLSEKIIGGLTAGAVK</sequence>
<reference evidence="9 10" key="1">
    <citation type="submission" date="2021-03" db="EMBL/GenBank/DDBJ databases">
        <title>Antimicrobial resistance genes in bacteria isolated from Japanese honey, and their potential for conferring macrolide and lincosamide resistance in the American foulbrood pathogen Paenibacillus larvae.</title>
        <authorList>
            <person name="Okamoto M."/>
            <person name="Kumagai M."/>
            <person name="Kanamori H."/>
            <person name="Takamatsu D."/>
        </authorList>
    </citation>
    <scope>NUCLEOTIDE SEQUENCE [LARGE SCALE GENOMIC DNA]</scope>
    <source>
        <strain evidence="9 10">J15TS10</strain>
    </source>
</reference>
<evidence type="ECO:0000256" key="3">
    <source>
        <dbReference type="ARBA" id="ARBA00022475"/>
    </source>
</evidence>
<dbReference type="Gene3D" id="1.10.3720.10">
    <property type="entry name" value="MetI-like"/>
    <property type="match status" value="1"/>
</dbReference>
<dbReference type="Pfam" id="PF00528">
    <property type="entry name" value="BPD_transp_1"/>
    <property type="match status" value="1"/>
</dbReference>
<feature type="transmembrane region" description="Helical" evidence="7">
    <location>
        <begin position="232"/>
        <end position="253"/>
    </location>
</feature>
<protein>
    <submittedName>
        <fullName evidence="9">Sugar ABC transporter permease</fullName>
    </submittedName>
</protein>
<dbReference type="CDD" id="cd06261">
    <property type="entry name" value="TM_PBP2"/>
    <property type="match status" value="1"/>
</dbReference>
<organism evidence="9 10">
    <name type="scientific">Paenibacillus woosongensis</name>
    <dbReference type="NCBI Taxonomy" id="307580"/>
    <lineage>
        <taxon>Bacteria</taxon>
        <taxon>Bacillati</taxon>
        <taxon>Bacillota</taxon>
        <taxon>Bacilli</taxon>
        <taxon>Bacillales</taxon>
        <taxon>Paenibacillaceae</taxon>
        <taxon>Paenibacillus</taxon>
    </lineage>
</organism>
<keyword evidence="4 7" id="KW-0812">Transmembrane</keyword>
<evidence type="ECO:0000256" key="7">
    <source>
        <dbReference type="RuleBase" id="RU363032"/>
    </source>
</evidence>
<evidence type="ECO:0000256" key="4">
    <source>
        <dbReference type="ARBA" id="ARBA00022692"/>
    </source>
</evidence>
<gene>
    <name evidence="9" type="ORF">J15TS10_16810</name>
</gene>
<comment type="similarity">
    <text evidence="7">Belongs to the binding-protein-dependent transport system permease family.</text>
</comment>
<name>A0ABQ4MQ73_9BACL</name>
<evidence type="ECO:0000313" key="9">
    <source>
        <dbReference type="EMBL" id="GIP57867.1"/>
    </source>
</evidence>
<evidence type="ECO:0000256" key="1">
    <source>
        <dbReference type="ARBA" id="ARBA00004651"/>
    </source>
</evidence>
<keyword evidence="3" id="KW-1003">Cell membrane</keyword>
<keyword evidence="10" id="KW-1185">Reference proteome</keyword>
<keyword evidence="2 7" id="KW-0813">Transport</keyword>
<dbReference type="InterPro" id="IPR035906">
    <property type="entry name" value="MetI-like_sf"/>
</dbReference>
<keyword evidence="6 7" id="KW-0472">Membrane</keyword>
<proteinExistence type="inferred from homology"/>
<dbReference type="RefSeq" id="WP_213590344.1">
    <property type="nucleotide sequence ID" value="NZ_BOSM01000002.1"/>
</dbReference>
<feature type="domain" description="ABC transmembrane type-1" evidence="8">
    <location>
        <begin position="63"/>
        <end position="253"/>
    </location>
</feature>
<dbReference type="InterPro" id="IPR000515">
    <property type="entry name" value="MetI-like"/>
</dbReference>
<evidence type="ECO:0000256" key="2">
    <source>
        <dbReference type="ARBA" id="ARBA00022448"/>
    </source>
</evidence>
<accession>A0ABQ4MQ73</accession>
<dbReference type="SUPFAM" id="SSF161098">
    <property type="entry name" value="MetI-like"/>
    <property type="match status" value="1"/>
</dbReference>
<feature type="transmembrane region" description="Helical" evidence="7">
    <location>
        <begin position="131"/>
        <end position="153"/>
    </location>
</feature>
<comment type="subcellular location">
    <subcellularLocation>
        <location evidence="1 7">Cell membrane</location>
        <topology evidence="1 7">Multi-pass membrane protein</topology>
    </subcellularLocation>
</comment>
<evidence type="ECO:0000256" key="6">
    <source>
        <dbReference type="ARBA" id="ARBA00023136"/>
    </source>
</evidence>
<feature type="transmembrane region" description="Helical" evidence="7">
    <location>
        <begin position="174"/>
        <end position="199"/>
    </location>
</feature>
<evidence type="ECO:0000313" key="10">
    <source>
        <dbReference type="Proteomes" id="UP000681290"/>
    </source>
</evidence>
<dbReference type="PANTHER" id="PTHR43744">
    <property type="entry name" value="ABC TRANSPORTER PERMEASE PROTEIN MG189-RELATED-RELATED"/>
    <property type="match status" value="1"/>
</dbReference>
<feature type="transmembrane region" description="Helical" evidence="7">
    <location>
        <begin position="98"/>
        <end position="119"/>
    </location>
</feature>
<feature type="transmembrane region" description="Helical" evidence="7">
    <location>
        <begin position="62"/>
        <end position="86"/>
    </location>
</feature>
<evidence type="ECO:0000256" key="5">
    <source>
        <dbReference type="ARBA" id="ARBA00022989"/>
    </source>
</evidence>
<keyword evidence="5 7" id="KW-1133">Transmembrane helix</keyword>
<evidence type="ECO:0000259" key="8">
    <source>
        <dbReference type="PROSITE" id="PS50928"/>
    </source>
</evidence>
<dbReference type="EMBL" id="BOSM01000002">
    <property type="protein sequence ID" value="GIP57867.1"/>
    <property type="molecule type" value="Genomic_DNA"/>
</dbReference>
<dbReference type="PANTHER" id="PTHR43744:SF12">
    <property type="entry name" value="ABC TRANSPORTER PERMEASE PROTEIN MG189-RELATED"/>
    <property type="match status" value="1"/>
</dbReference>
<comment type="caution">
    <text evidence="9">The sequence shown here is derived from an EMBL/GenBank/DDBJ whole genome shotgun (WGS) entry which is preliminary data.</text>
</comment>